<evidence type="ECO:0000313" key="5">
    <source>
        <dbReference type="Proteomes" id="UP000031056"/>
    </source>
</evidence>
<evidence type="ECO:0000313" key="4">
    <source>
        <dbReference type="EMBL" id="KHN70063.1"/>
    </source>
</evidence>
<dbReference type="STRING" id="1354746.A0A0B2UL19"/>
<sequence length="327" mass="36783">MITSIGIIPSKIEIDKLKEFQADKEIAKSLEHLNIPLIDKSAMTCDYDVDESEDIVEGDVLIFCTPNEEDVSFLQIYIQNKECVGMFMHHDTYVFSSVIDSENLNIGGTPYIALGTFENDIFVYDPLVRSAMLPQILLKGHSDAVMSLRETEGKLFSGSYDSSIIEWDTKRLEVRNKINTAGPVSKIDASGSIVVYSVANSLHCFEQEIGFESDIEKIKMVGDRMFISDSSGKLWYYDIRNMSNAVLEKKIHDDSIASFDIFEKSIYTASLDGTIKVLDIESFDVRYVKKADEKVFSIKVCEEGFFVYGGEQNMLKMVPMNASTDGD</sequence>
<keyword evidence="5" id="KW-1185">Reference proteome</keyword>
<feature type="repeat" description="WD" evidence="3">
    <location>
        <begin position="138"/>
        <end position="177"/>
    </location>
</feature>
<dbReference type="EMBL" id="JOKQ01000003">
    <property type="protein sequence ID" value="KHN70063.1"/>
    <property type="molecule type" value="Genomic_DNA"/>
</dbReference>
<dbReference type="GeneID" id="26261333"/>
<accession>A0A0B2UL19</accession>
<dbReference type="InterPro" id="IPR015943">
    <property type="entry name" value="WD40/YVTN_repeat-like_dom_sf"/>
</dbReference>
<evidence type="ECO:0000256" key="3">
    <source>
        <dbReference type="PROSITE-ProRule" id="PRU00221"/>
    </source>
</evidence>
<dbReference type="InParanoid" id="A0A0B2UL19"/>
<dbReference type="AlphaFoldDB" id="A0A0B2UL19"/>
<evidence type="ECO:0000256" key="1">
    <source>
        <dbReference type="ARBA" id="ARBA00022574"/>
    </source>
</evidence>
<keyword evidence="1 3" id="KW-0853">WD repeat</keyword>
<proteinExistence type="predicted"/>
<dbReference type="InterPro" id="IPR001680">
    <property type="entry name" value="WD40_rpt"/>
</dbReference>
<reference evidence="4 5" key="1">
    <citation type="journal article" date="2014" name="MBio">
        <title>The Ordospora colligata genome; evolution of extreme reduction in microsporidia and host-to-parasite horizontal gene transfer.</title>
        <authorList>
            <person name="Pombert J.-F."/>
            <person name="Haag K.L."/>
            <person name="Beidas S."/>
            <person name="Ebert D."/>
            <person name="Keeling P.J."/>
        </authorList>
    </citation>
    <scope>NUCLEOTIDE SEQUENCE [LARGE SCALE GENOMIC DNA]</scope>
    <source>
        <strain evidence="4 5">OC4</strain>
    </source>
</reference>
<keyword evidence="2" id="KW-0677">Repeat</keyword>
<comment type="caution">
    <text evidence="4">The sequence shown here is derived from an EMBL/GenBank/DDBJ whole genome shotgun (WGS) entry which is preliminary data.</text>
</comment>
<dbReference type="RefSeq" id="XP_014564105.1">
    <property type="nucleotide sequence ID" value="XM_014708619.1"/>
</dbReference>
<dbReference type="Gene3D" id="2.130.10.10">
    <property type="entry name" value="YVTN repeat-like/Quinoprotein amine dehydrogenase"/>
    <property type="match status" value="2"/>
</dbReference>
<dbReference type="Proteomes" id="UP000031056">
    <property type="component" value="Unassembled WGS sequence"/>
</dbReference>
<protein>
    <submittedName>
        <fullName evidence="4">Uncharacterized protein</fullName>
    </submittedName>
</protein>
<dbReference type="PANTHER" id="PTHR19848:SF8">
    <property type="entry name" value="F-BOX AND WD REPEAT DOMAIN CONTAINING 7"/>
    <property type="match status" value="1"/>
</dbReference>
<dbReference type="SMART" id="SM00320">
    <property type="entry name" value="WD40"/>
    <property type="match status" value="3"/>
</dbReference>
<dbReference type="InterPro" id="IPR036322">
    <property type="entry name" value="WD40_repeat_dom_sf"/>
</dbReference>
<evidence type="ECO:0000256" key="2">
    <source>
        <dbReference type="ARBA" id="ARBA00022737"/>
    </source>
</evidence>
<dbReference type="Pfam" id="PF00400">
    <property type="entry name" value="WD40"/>
    <property type="match status" value="1"/>
</dbReference>
<dbReference type="PROSITE" id="PS50082">
    <property type="entry name" value="WD_REPEATS_2"/>
    <property type="match status" value="1"/>
</dbReference>
<gene>
    <name evidence="4" type="ORF">M896_030490</name>
</gene>
<dbReference type="VEuPathDB" id="MicrosporidiaDB:M896_030490"/>
<name>A0A0B2UL19_9MICR</name>
<organism evidence="4 5">
    <name type="scientific">Ordospora colligata OC4</name>
    <dbReference type="NCBI Taxonomy" id="1354746"/>
    <lineage>
        <taxon>Eukaryota</taxon>
        <taxon>Fungi</taxon>
        <taxon>Fungi incertae sedis</taxon>
        <taxon>Microsporidia</taxon>
        <taxon>Ordosporidae</taxon>
        <taxon>Ordospora</taxon>
    </lineage>
</organism>
<dbReference type="PANTHER" id="PTHR19848">
    <property type="entry name" value="WD40 REPEAT PROTEIN"/>
    <property type="match status" value="1"/>
</dbReference>
<dbReference type="HOGENOM" id="CLU_071105_0_0_1"/>
<dbReference type="FunCoup" id="A0A0B2UL19">
    <property type="interactions" value="300"/>
</dbReference>
<dbReference type="OrthoDB" id="270624at2759"/>
<dbReference type="SUPFAM" id="SSF50978">
    <property type="entry name" value="WD40 repeat-like"/>
    <property type="match status" value="1"/>
</dbReference>